<dbReference type="EMBL" id="MU006093">
    <property type="protein sequence ID" value="KAF2840007.1"/>
    <property type="molecule type" value="Genomic_DNA"/>
</dbReference>
<evidence type="ECO:0000313" key="1">
    <source>
        <dbReference type="EMBL" id="KAF2840007.1"/>
    </source>
</evidence>
<keyword evidence="2" id="KW-1185">Reference proteome</keyword>
<name>A0A9P4SDV0_9PEZI</name>
<proteinExistence type="predicted"/>
<gene>
    <name evidence="1" type="ORF">M501DRAFT_1002281</name>
</gene>
<reference evidence="1" key="1">
    <citation type="journal article" date="2020" name="Stud. Mycol.">
        <title>101 Dothideomycetes genomes: a test case for predicting lifestyles and emergence of pathogens.</title>
        <authorList>
            <person name="Haridas S."/>
            <person name="Albert R."/>
            <person name="Binder M."/>
            <person name="Bloem J."/>
            <person name="Labutti K."/>
            <person name="Salamov A."/>
            <person name="Andreopoulos B."/>
            <person name="Baker S."/>
            <person name="Barry K."/>
            <person name="Bills G."/>
            <person name="Bluhm B."/>
            <person name="Cannon C."/>
            <person name="Castanera R."/>
            <person name="Culley D."/>
            <person name="Daum C."/>
            <person name="Ezra D."/>
            <person name="Gonzalez J."/>
            <person name="Henrissat B."/>
            <person name="Kuo A."/>
            <person name="Liang C."/>
            <person name="Lipzen A."/>
            <person name="Lutzoni F."/>
            <person name="Magnuson J."/>
            <person name="Mondo S."/>
            <person name="Nolan M."/>
            <person name="Ohm R."/>
            <person name="Pangilinan J."/>
            <person name="Park H.-J."/>
            <person name="Ramirez L."/>
            <person name="Alfaro M."/>
            <person name="Sun H."/>
            <person name="Tritt A."/>
            <person name="Yoshinaga Y."/>
            <person name="Zwiers L.-H."/>
            <person name="Turgeon B."/>
            <person name="Goodwin S."/>
            <person name="Spatafora J."/>
            <person name="Crous P."/>
            <person name="Grigoriev I."/>
        </authorList>
    </citation>
    <scope>NUCLEOTIDE SEQUENCE</scope>
    <source>
        <strain evidence="1">CBS 101060</strain>
    </source>
</reference>
<evidence type="ECO:0000313" key="2">
    <source>
        <dbReference type="Proteomes" id="UP000799429"/>
    </source>
</evidence>
<sequence length="114" mass="13317">MYLHTEWLGQSIVRSRYASPLSTIKLSISELFAEVYFEILTLRVPSSFSISGTTRRSFRTQELGHWDISDIKRAEKIFHACISLVGVFHWWLGYTFLMNYCKQNSQPASQRRHG</sequence>
<organism evidence="1 2">
    <name type="scientific">Patellaria atrata CBS 101060</name>
    <dbReference type="NCBI Taxonomy" id="1346257"/>
    <lineage>
        <taxon>Eukaryota</taxon>
        <taxon>Fungi</taxon>
        <taxon>Dikarya</taxon>
        <taxon>Ascomycota</taxon>
        <taxon>Pezizomycotina</taxon>
        <taxon>Dothideomycetes</taxon>
        <taxon>Dothideomycetes incertae sedis</taxon>
        <taxon>Patellariales</taxon>
        <taxon>Patellariaceae</taxon>
        <taxon>Patellaria</taxon>
    </lineage>
</organism>
<dbReference type="Proteomes" id="UP000799429">
    <property type="component" value="Unassembled WGS sequence"/>
</dbReference>
<dbReference type="AlphaFoldDB" id="A0A9P4SDV0"/>
<accession>A0A9P4SDV0</accession>
<comment type="caution">
    <text evidence="1">The sequence shown here is derived from an EMBL/GenBank/DDBJ whole genome shotgun (WGS) entry which is preliminary data.</text>
</comment>
<protein>
    <submittedName>
        <fullName evidence="1">Uncharacterized protein</fullName>
    </submittedName>
</protein>